<dbReference type="InterPro" id="IPR009883">
    <property type="entry name" value="YgfX"/>
</dbReference>
<dbReference type="GeneID" id="57292916"/>
<dbReference type="RefSeq" id="WP_006661186.1">
    <property type="nucleotide sequence ID" value="NZ_JALD01000087.1"/>
</dbReference>
<proteinExistence type="predicted"/>
<protein>
    <submittedName>
        <fullName evidence="1">PF07254 family protein</fullName>
    </submittedName>
</protein>
<reference evidence="1 2" key="1">
    <citation type="submission" date="2014-01" db="EMBL/GenBank/DDBJ databases">
        <authorList>
            <person name="Durkin A.S."/>
            <person name="McCorrison J."/>
            <person name="Torralba M."/>
            <person name="Gillis M."/>
            <person name="Haft D.H."/>
            <person name="Methe B."/>
            <person name="Sutton G."/>
            <person name="Nelson K.E."/>
        </authorList>
    </citation>
    <scope>NUCLEOTIDE SEQUENCE [LARGE SCALE GENOMIC DNA]</scope>
    <source>
        <strain evidence="1 2">205/92</strain>
    </source>
</reference>
<dbReference type="Pfam" id="PF07254">
    <property type="entry name" value="Cpta_toxin"/>
    <property type="match status" value="1"/>
</dbReference>
<name>A0AAV3LZV9_9GAMM</name>
<comment type="caution">
    <text evidence="1">The sequence shown here is derived from an EMBL/GenBank/DDBJ whole genome shotgun (WGS) entry which is preliminary data.</text>
</comment>
<sequence>MVLWKSNLSISWKTQLFSTSLHVGAGIILLVAPWEPGNSMIWLPLLVILVASWAKSQKNISKVKGVAVLVNGNKLQWKKNEWEIIKAPWCSRCGILLTLKALQGKPQKLRLWVAKDSVSEENWRNLNQLLLQYPDI</sequence>
<dbReference type="EMBL" id="JALD01000087">
    <property type="protein sequence ID" value="EUD09101.1"/>
    <property type="molecule type" value="Genomic_DNA"/>
</dbReference>
<dbReference type="Proteomes" id="UP000022311">
    <property type="component" value="Unassembled WGS sequence"/>
</dbReference>
<dbReference type="AlphaFoldDB" id="A0AAV3LZV9"/>
<gene>
    <name evidence="1" type="ORF">HMPREF1563_3693</name>
</gene>
<evidence type="ECO:0000313" key="1">
    <source>
        <dbReference type="EMBL" id="EUD09101.1"/>
    </source>
</evidence>
<evidence type="ECO:0000313" key="2">
    <source>
        <dbReference type="Proteomes" id="UP000022311"/>
    </source>
</evidence>
<accession>A0AAV3LZV9</accession>
<organism evidence="1 2">
    <name type="scientific">Providencia alcalifaciens 205/92</name>
    <dbReference type="NCBI Taxonomy" id="1256988"/>
    <lineage>
        <taxon>Bacteria</taxon>
        <taxon>Pseudomonadati</taxon>
        <taxon>Pseudomonadota</taxon>
        <taxon>Gammaproteobacteria</taxon>
        <taxon>Enterobacterales</taxon>
        <taxon>Morganellaceae</taxon>
        <taxon>Providencia</taxon>
    </lineage>
</organism>